<dbReference type="Gene3D" id="3.40.30.10">
    <property type="entry name" value="Glutaredoxin"/>
    <property type="match status" value="1"/>
</dbReference>
<sequence length="166" mass="18399">MSSKLRRWLRELMILLLLAAATIGGMDYLRRPALPQNFTSTPLRTVDGRTVDLRAISEERPLLLYVWATWCGICRYTTPSVAALAADGGNVMTVALRSGDGPALEKWLTRKKMALPTVNDPDGRLSGQWDVQVTPTLVVISRGEVKSLTTGWTSGWGMRLRLWLAS</sequence>
<dbReference type="InterPro" id="IPR000866">
    <property type="entry name" value="AhpC/TSA"/>
</dbReference>
<protein>
    <submittedName>
        <fullName evidence="2">Thioredoxin</fullName>
    </submittedName>
</protein>
<organism evidence="2 3">
    <name type="scientific">Raoultella terrigena</name>
    <name type="common">Klebsiella terrigena</name>
    <dbReference type="NCBI Taxonomy" id="577"/>
    <lineage>
        <taxon>Bacteria</taxon>
        <taxon>Pseudomonadati</taxon>
        <taxon>Pseudomonadota</taxon>
        <taxon>Gammaproteobacteria</taxon>
        <taxon>Enterobacterales</taxon>
        <taxon>Enterobacteriaceae</taxon>
        <taxon>Klebsiella/Raoultella group</taxon>
        <taxon>Raoultella</taxon>
    </lineage>
</organism>
<dbReference type="EMBL" id="LR131271">
    <property type="protein sequence ID" value="VDR24767.1"/>
    <property type="molecule type" value="Genomic_DNA"/>
</dbReference>
<dbReference type="PANTHER" id="PTHR42852">
    <property type="entry name" value="THIOL:DISULFIDE INTERCHANGE PROTEIN DSBE"/>
    <property type="match status" value="1"/>
</dbReference>
<accession>A0A3P8JNB2</accession>
<proteinExistence type="predicted"/>
<gene>
    <name evidence="2" type="primary">trxA_1</name>
    <name evidence="2" type="ORF">NCTC13098_01065</name>
</gene>
<dbReference type="InterPro" id="IPR036249">
    <property type="entry name" value="Thioredoxin-like_sf"/>
</dbReference>
<dbReference type="AlphaFoldDB" id="A0A3P8JNB2"/>
<feature type="domain" description="Thioredoxin" evidence="1">
    <location>
        <begin position="32"/>
        <end position="150"/>
    </location>
</feature>
<dbReference type="Pfam" id="PF00578">
    <property type="entry name" value="AhpC-TSA"/>
    <property type="match status" value="1"/>
</dbReference>
<reference evidence="2 3" key="1">
    <citation type="submission" date="2018-12" db="EMBL/GenBank/DDBJ databases">
        <authorList>
            <consortium name="Pathogen Informatics"/>
        </authorList>
    </citation>
    <scope>NUCLEOTIDE SEQUENCE [LARGE SCALE GENOMIC DNA]</scope>
    <source>
        <strain evidence="2 3">NCTC13098</strain>
    </source>
</reference>
<dbReference type="GO" id="GO:0016491">
    <property type="term" value="F:oxidoreductase activity"/>
    <property type="evidence" value="ECO:0007669"/>
    <property type="project" value="InterPro"/>
</dbReference>
<dbReference type="SUPFAM" id="SSF52833">
    <property type="entry name" value="Thioredoxin-like"/>
    <property type="match status" value="1"/>
</dbReference>
<dbReference type="Proteomes" id="UP000274346">
    <property type="component" value="Chromosome"/>
</dbReference>
<evidence type="ECO:0000313" key="3">
    <source>
        <dbReference type="Proteomes" id="UP000274346"/>
    </source>
</evidence>
<dbReference type="InterPro" id="IPR013766">
    <property type="entry name" value="Thioredoxin_domain"/>
</dbReference>
<evidence type="ECO:0000313" key="2">
    <source>
        <dbReference type="EMBL" id="VDR24767.1"/>
    </source>
</evidence>
<dbReference type="PROSITE" id="PS51352">
    <property type="entry name" value="THIOREDOXIN_2"/>
    <property type="match status" value="1"/>
</dbReference>
<dbReference type="GO" id="GO:0016209">
    <property type="term" value="F:antioxidant activity"/>
    <property type="evidence" value="ECO:0007669"/>
    <property type="project" value="InterPro"/>
</dbReference>
<dbReference type="CDD" id="cd03011">
    <property type="entry name" value="TlpA_like_ScsD_MtbDsbE"/>
    <property type="match status" value="1"/>
</dbReference>
<dbReference type="InterPro" id="IPR050553">
    <property type="entry name" value="Thioredoxin_ResA/DsbE_sf"/>
</dbReference>
<dbReference type="KEGG" id="rtg:NCTC13098_01065"/>
<dbReference type="PANTHER" id="PTHR42852:SF17">
    <property type="entry name" value="THIOREDOXIN-LIKE PROTEIN HI_1115"/>
    <property type="match status" value="1"/>
</dbReference>
<name>A0A3P8JNB2_RAOTE</name>
<evidence type="ECO:0000259" key="1">
    <source>
        <dbReference type="PROSITE" id="PS51352"/>
    </source>
</evidence>